<feature type="active site" description="Nucleophile" evidence="7">
    <location>
        <position position="150"/>
    </location>
</feature>
<gene>
    <name evidence="9" type="ORF">ICJ55_06335</name>
</gene>
<feature type="active site" description="Proton donor/acceptor" evidence="7">
    <location>
        <position position="128"/>
    </location>
</feature>
<evidence type="ECO:0000259" key="8">
    <source>
        <dbReference type="PROSITE" id="PS52029"/>
    </source>
</evidence>
<accession>A0A7H1C5F5</accession>
<name>A0A7H1C5F5_9PAST</name>
<evidence type="ECO:0000313" key="10">
    <source>
        <dbReference type="Proteomes" id="UP000576260"/>
    </source>
</evidence>
<evidence type="ECO:0000256" key="2">
    <source>
        <dbReference type="ARBA" id="ARBA00005992"/>
    </source>
</evidence>
<keyword evidence="5 7" id="KW-0573">Peptidoglycan synthesis</keyword>
<keyword evidence="10" id="KW-1185">Reference proteome</keyword>
<dbReference type="GO" id="GO:0016740">
    <property type="term" value="F:transferase activity"/>
    <property type="evidence" value="ECO:0007669"/>
    <property type="project" value="UniProtKB-KW"/>
</dbReference>
<dbReference type="KEGG" id="mbos:ICJ55_06335"/>
<evidence type="ECO:0000256" key="1">
    <source>
        <dbReference type="ARBA" id="ARBA00004752"/>
    </source>
</evidence>
<keyword evidence="6 7" id="KW-0961">Cell wall biogenesis/degradation</keyword>
<dbReference type="GO" id="GO:0071555">
    <property type="term" value="P:cell wall organization"/>
    <property type="evidence" value="ECO:0007669"/>
    <property type="project" value="UniProtKB-UniRule"/>
</dbReference>
<dbReference type="PANTHER" id="PTHR36699:SF1">
    <property type="entry name" value="L,D-TRANSPEPTIDASE YAFK-RELATED"/>
    <property type="match status" value="1"/>
</dbReference>
<sequence>MQNKEISRMIPKQLLEGEIEAAPMVKNFESLPEGIEITRLVVLKGQRQMFAYNGDKLIKIYPISLGFNPIGHKQFEGDGKTPEGIYTINERNKNSNYHKNLGISYPNSQDKAFAEAQGKSAGGLIKIHGLHNGFGDIGRNHLLKDWTHGCIAVTNEEIDELFSSVIHRAEIEIKP</sequence>
<dbReference type="GO" id="GO:0008360">
    <property type="term" value="P:regulation of cell shape"/>
    <property type="evidence" value="ECO:0007669"/>
    <property type="project" value="UniProtKB-UniRule"/>
</dbReference>
<evidence type="ECO:0000313" key="9">
    <source>
        <dbReference type="EMBL" id="QNS16210.1"/>
    </source>
</evidence>
<proteinExistence type="inferred from homology"/>
<comment type="pathway">
    <text evidence="1 7">Cell wall biogenesis; peptidoglycan biosynthesis.</text>
</comment>
<dbReference type="UniPathway" id="UPA00219"/>
<dbReference type="Gene3D" id="2.40.440.10">
    <property type="entry name" value="L,D-transpeptidase catalytic domain-like"/>
    <property type="match status" value="1"/>
</dbReference>
<organism evidence="9 10">
    <name type="scientific">Mannheimia bovis</name>
    <dbReference type="NCBI Taxonomy" id="2770636"/>
    <lineage>
        <taxon>Bacteria</taxon>
        <taxon>Pseudomonadati</taxon>
        <taxon>Pseudomonadota</taxon>
        <taxon>Gammaproteobacteria</taxon>
        <taxon>Pasteurellales</taxon>
        <taxon>Pasteurellaceae</taxon>
        <taxon>Mannheimia</taxon>
    </lineage>
</organism>
<dbReference type="GO" id="GO:0009252">
    <property type="term" value="P:peptidoglycan biosynthetic process"/>
    <property type="evidence" value="ECO:0007669"/>
    <property type="project" value="UniProtKB-UniPathway"/>
</dbReference>
<keyword evidence="4 7" id="KW-0133">Cell shape</keyword>
<evidence type="ECO:0000256" key="3">
    <source>
        <dbReference type="ARBA" id="ARBA00022679"/>
    </source>
</evidence>
<dbReference type="InterPro" id="IPR005490">
    <property type="entry name" value="LD_TPept_cat_dom"/>
</dbReference>
<dbReference type="AlphaFoldDB" id="A0A7H1C5F5"/>
<dbReference type="Proteomes" id="UP000576260">
    <property type="component" value="Chromosome"/>
</dbReference>
<dbReference type="EMBL" id="CP061280">
    <property type="protein sequence ID" value="QNS16210.1"/>
    <property type="molecule type" value="Genomic_DNA"/>
</dbReference>
<keyword evidence="3" id="KW-0808">Transferase</keyword>
<dbReference type="Pfam" id="PF03734">
    <property type="entry name" value="YkuD"/>
    <property type="match status" value="1"/>
</dbReference>
<reference evidence="9 10" key="1">
    <citation type="submission" date="2020-09" db="EMBL/GenBank/DDBJ databases">
        <title>Mannheimia bovis sp.nov., isolated from a cow.</title>
        <authorList>
            <person name="Li F."/>
        </authorList>
    </citation>
    <scope>NUCLEOTIDE SEQUENCE [LARGE SCALE GENOMIC DNA]</scope>
    <source>
        <strain evidence="9 10">ZY190616</strain>
    </source>
</reference>
<comment type="similarity">
    <text evidence="2">Belongs to the YkuD family.</text>
</comment>
<protein>
    <submittedName>
        <fullName evidence="9">L,D-transpeptidase family protein</fullName>
    </submittedName>
</protein>
<evidence type="ECO:0000256" key="4">
    <source>
        <dbReference type="ARBA" id="ARBA00022960"/>
    </source>
</evidence>
<evidence type="ECO:0000256" key="6">
    <source>
        <dbReference type="ARBA" id="ARBA00023316"/>
    </source>
</evidence>
<dbReference type="PANTHER" id="PTHR36699">
    <property type="entry name" value="LD-TRANSPEPTIDASE"/>
    <property type="match status" value="1"/>
</dbReference>
<dbReference type="InterPro" id="IPR038063">
    <property type="entry name" value="Transpep_catalytic_dom"/>
</dbReference>
<feature type="domain" description="L,D-TPase catalytic" evidence="8">
    <location>
        <begin position="38"/>
        <end position="174"/>
    </location>
</feature>
<evidence type="ECO:0000256" key="7">
    <source>
        <dbReference type="PROSITE-ProRule" id="PRU01373"/>
    </source>
</evidence>
<dbReference type="PROSITE" id="PS52029">
    <property type="entry name" value="LD_TPASE"/>
    <property type="match status" value="1"/>
</dbReference>
<evidence type="ECO:0000256" key="5">
    <source>
        <dbReference type="ARBA" id="ARBA00022984"/>
    </source>
</evidence>
<dbReference type="GO" id="GO:0004180">
    <property type="term" value="F:carboxypeptidase activity"/>
    <property type="evidence" value="ECO:0007669"/>
    <property type="project" value="UniProtKB-ARBA"/>
</dbReference>
<dbReference type="SUPFAM" id="SSF141523">
    <property type="entry name" value="L,D-transpeptidase catalytic domain-like"/>
    <property type="match status" value="1"/>
</dbReference>
<dbReference type="CDD" id="cd16913">
    <property type="entry name" value="YkuD_like"/>
    <property type="match status" value="1"/>
</dbReference>